<dbReference type="STRING" id="1328313.DS2_03720"/>
<dbReference type="PANTHER" id="PTHR30221">
    <property type="entry name" value="SMALL-CONDUCTANCE MECHANOSENSITIVE CHANNEL"/>
    <property type="match status" value="1"/>
</dbReference>
<sequence length="273" mass="29646">MEQVLDWYNNNQTQINDYLINFVTAVLIFWIGGKIARYVGSLSNRMLQARGIDTAVASFVASLVNAVIFAAVIIAALSQVGIETATFVAILGAAGLAIGLSLQGSLSNFASGILITVFRPFKAGDFVEAGGVSGVVKEIQIFSTILTTPDNKYVVLPNAQVTGGAITNYSRHETRRLDLVVGVSYAADLQKTEEVLKSVLDKHELILPEPDKLVAVGALADSSVNFNVRAWVKTADYWTVYFDLNKSIKLELDKNGIEIPFPQMDVHLHKDNA</sequence>
<feature type="domain" description="Mechanosensitive ion channel MscS" evidence="8">
    <location>
        <begin position="105"/>
        <end position="171"/>
    </location>
</feature>
<dbReference type="EMBL" id="ARZY01000004">
    <property type="protein sequence ID" value="EWH11586.1"/>
    <property type="molecule type" value="Genomic_DNA"/>
</dbReference>
<keyword evidence="7" id="KW-0406">Ion transport</keyword>
<keyword evidence="7" id="KW-0407">Ion channel</keyword>
<keyword evidence="7" id="KW-0813">Transport</keyword>
<dbReference type="Gene3D" id="3.30.70.100">
    <property type="match status" value="1"/>
</dbReference>
<dbReference type="InterPro" id="IPR011066">
    <property type="entry name" value="MscS_channel_C_sf"/>
</dbReference>
<evidence type="ECO:0000259" key="10">
    <source>
        <dbReference type="Pfam" id="PF21088"/>
    </source>
</evidence>
<gene>
    <name evidence="11" type="ORF">DS2_03720</name>
</gene>
<reference evidence="11 12" key="1">
    <citation type="journal article" date="2014" name="Genome Announc.">
        <title>Draft Genome Sequence of the Agar-Degrading Bacterium Catenovulum sp. Strain DS-2, Isolated from Intestines of Haliotis diversicolor.</title>
        <authorList>
            <person name="Shan D."/>
            <person name="Li X."/>
            <person name="Gu Z."/>
            <person name="Wei G."/>
            <person name="Gao Z."/>
            <person name="Shao Z."/>
        </authorList>
    </citation>
    <scope>NUCLEOTIDE SEQUENCE [LARGE SCALE GENOMIC DNA]</scope>
    <source>
        <strain evidence="11 12">DS-2</strain>
    </source>
</reference>
<keyword evidence="3" id="KW-1003">Cell membrane</keyword>
<dbReference type="Pfam" id="PF21088">
    <property type="entry name" value="MS_channel_1st"/>
    <property type="match status" value="1"/>
</dbReference>
<dbReference type="Pfam" id="PF05552">
    <property type="entry name" value="MS_channel_1st_1"/>
    <property type="match status" value="1"/>
</dbReference>
<dbReference type="AlphaFoldDB" id="W7QIB6"/>
<evidence type="ECO:0000259" key="8">
    <source>
        <dbReference type="Pfam" id="PF00924"/>
    </source>
</evidence>
<accession>W7QIB6</accession>
<feature type="transmembrane region" description="Helical" evidence="7">
    <location>
        <begin position="84"/>
        <end position="102"/>
    </location>
</feature>
<dbReference type="InterPro" id="IPR049278">
    <property type="entry name" value="MS_channel_C"/>
</dbReference>
<evidence type="ECO:0000256" key="6">
    <source>
        <dbReference type="ARBA" id="ARBA00023136"/>
    </source>
</evidence>
<comment type="subunit">
    <text evidence="7">Homoheptamer.</text>
</comment>
<evidence type="ECO:0000256" key="3">
    <source>
        <dbReference type="ARBA" id="ARBA00022475"/>
    </source>
</evidence>
<comment type="subcellular location">
    <subcellularLocation>
        <location evidence="7">Cell inner membrane</location>
        <topology evidence="7">Multi-pass membrane protein</topology>
    </subcellularLocation>
    <subcellularLocation>
        <location evidence="1">Cell membrane</location>
        <topology evidence="1">Multi-pass membrane protein</topology>
    </subcellularLocation>
</comment>
<keyword evidence="6 7" id="KW-0472">Membrane</keyword>
<evidence type="ECO:0000259" key="9">
    <source>
        <dbReference type="Pfam" id="PF21082"/>
    </source>
</evidence>
<evidence type="ECO:0000313" key="11">
    <source>
        <dbReference type="EMBL" id="EWH11586.1"/>
    </source>
</evidence>
<comment type="similarity">
    <text evidence="2 7">Belongs to the MscS (TC 1.A.23) family.</text>
</comment>
<comment type="caution">
    <text evidence="7">Lacks conserved residue(s) required for the propagation of feature annotation.</text>
</comment>
<name>W7QIB6_9ALTE</name>
<dbReference type="PANTHER" id="PTHR30221:SF1">
    <property type="entry name" value="SMALL-CONDUCTANCE MECHANOSENSITIVE CHANNEL"/>
    <property type="match status" value="1"/>
</dbReference>
<keyword evidence="7" id="KW-0997">Cell inner membrane</keyword>
<feature type="domain" description="Mechanosensitive ion channel MscS C-terminal" evidence="9">
    <location>
        <begin position="178"/>
        <end position="259"/>
    </location>
</feature>
<evidence type="ECO:0000256" key="7">
    <source>
        <dbReference type="RuleBase" id="RU369025"/>
    </source>
</evidence>
<dbReference type="InterPro" id="IPR011014">
    <property type="entry name" value="MscS_channel_TM-2"/>
</dbReference>
<dbReference type="PATRIC" id="fig|1328313.3.peg.771"/>
<dbReference type="InterPro" id="IPR008910">
    <property type="entry name" value="MSC_TM_helix"/>
</dbReference>
<evidence type="ECO:0000256" key="5">
    <source>
        <dbReference type="ARBA" id="ARBA00022989"/>
    </source>
</evidence>
<dbReference type="Gene3D" id="2.30.30.60">
    <property type="match status" value="1"/>
</dbReference>
<keyword evidence="5 7" id="KW-1133">Transmembrane helix</keyword>
<dbReference type="Pfam" id="PF00924">
    <property type="entry name" value="MS_channel_2nd"/>
    <property type="match status" value="1"/>
</dbReference>
<comment type="function">
    <text evidence="7">Mechanosensitive channel that participates in the regulation of osmotic pressure changes within the cell, opening in response to stretch forces in the membrane lipid bilayer, without the need for other proteins. Contributes to normal resistance to hypoosmotic shock. Forms an ion channel of 1.0 nanosiemens conductance with a slight preference for anions.</text>
</comment>
<dbReference type="SUPFAM" id="SSF82689">
    <property type="entry name" value="Mechanosensitive channel protein MscS (YggB), C-terminal domain"/>
    <property type="match status" value="1"/>
</dbReference>
<dbReference type="GO" id="GO:0008381">
    <property type="term" value="F:mechanosensitive monoatomic ion channel activity"/>
    <property type="evidence" value="ECO:0007669"/>
    <property type="project" value="InterPro"/>
</dbReference>
<dbReference type="eggNOG" id="COG0668">
    <property type="taxonomic scope" value="Bacteria"/>
</dbReference>
<evidence type="ECO:0000256" key="1">
    <source>
        <dbReference type="ARBA" id="ARBA00004651"/>
    </source>
</evidence>
<dbReference type="InterPro" id="IPR010920">
    <property type="entry name" value="LSM_dom_sf"/>
</dbReference>
<comment type="caution">
    <text evidence="11">The sequence shown here is derived from an EMBL/GenBank/DDBJ whole genome shotgun (WGS) entry which is preliminary data.</text>
</comment>
<organism evidence="11 12">
    <name type="scientific">Catenovulum agarivorans DS-2</name>
    <dbReference type="NCBI Taxonomy" id="1328313"/>
    <lineage>
        <taxon>Bacteria</taxon>
        <taxon>Pseudomonadati</taxon>
        <taxon>Pseudomonadota</taxon>
        <taxon>Gammaproteobacteria</taxon>
        <taxon>Alteromonadales</taxon>
        <taxon>Alteromonadaceae</taxon>
        <taxon>Catenovulum</taxon>
    </lineage>
</organism>
<dbReference type="GO" id="GO:0005886">
    <property type="term" value="C:plasma membrane"/>
    <property type="evidence" value="ECO:0007669"/>
    <property type="project" value="UniProtKB-SubCell"/>
</dbReference>
<feature type="transmembrane region" description="Helical" evidence="7">
    <location>
        <begin position="56"/>
        <end position="78"/>
    </location>
</feature>
<keyword evidence="12" id="KW-1185">Reference proteome</keyword>
<dbReference type="Pfam" id="PF21082">
    <property type="entry name" value="MS_channel_3rd"/>
    <property type="match status" value="1"/>
</dbReference>
<dbReference type="InterPro" id="IPR023408">
    <property type="entry name" value="MscS_beta-dom_sf"/>
</dbReference>
<dbReference type="SUPFAM" id="SSF82861">
    <property type="entry name" value="Mechanosensitive channel protein MscS (YggB), transmembrane region"/>
    <property type="match status" value="1"/>
</dbReference>
<dbReference type="InterPro" id="IPR049142">
    <property type="entry name" value="MS_channel_1st"/>
</dbReference>
<feature type="domain" description="Mechanosensitive ion channel transmembrane helices 2/3" evidence="10">
    <location>
        <begin position="63"/>
        <end position="103"/>
    </location>
</feature>
<keyword evidence="4 7" id="KW-0812">Transmembrane</keyword>
<protein>
    <recommendedName>
        <fullName evidence="7">Small-conductance mechanosensitive channel</fullName>
    </recommendedName>
</protein>
<evidence type="ECO:0000256" key="4">
    <source>
        <dbReference type="ARBA" id="ARBA00022692"/>
    </source>
</evidence>
<dbReference type="InterPro" id="IPR006685">
    <property type="entry name" value="MscS_channel_2nd"/>
</dbReference>
<dbReference type="InterPro" id="IPR045275">
    <property type="entry name" value="MscS_archaea/bacteria_type"/>
</dbReference>
<dbReference type="SUPFAM" id="SSF50182">
    <property type="entry name" value="Sm-like ribonucleoproteins"/>
    <property type="match status" value="1"/>
</dbReference>
<evidence type="ECO:0000256" key="2">
    <source>
        <dbReference type="ARBA" id="ARBA00008017"/>
    </source>
</evidence>
<dbReference type="OrthoDB" id="9809206at2"/>
<dbReference type="Gene3D" id="1.10.287.1260">
    <property type="match status" value="1"/>
</dbReference>
<evidence type="ECO:0000313" key="12">
    <source>
        <dbReference type="Proteomes" id="UP000019276"/>
    </source>
</evidence>
<dbReference type="RefSeq" id="WP_035013293.1">
    <property type="nucleotide sequence ID" value="NZ_ARZY01000004.1"/>
</dbReference>
<dbReference type="Proteomes" id="UP000019276">
    <property type="component" value="Unassembled WGS sequence"/>
</dbReference>
<feature type="transmembrane region" description="Helical" evidence="7">
    <location>
        <begin position="18"/>
        <end position="36"/>
    </location>
</feature>
<proteinExistence type="inferred from homology"/>